<gene>
    <name evidence="1" type="ORF">SAMN04489724_4631</name>
</gene>
<dbReference type="STRING" id="305507.SAMN04489724_4631"/>
<dbReference type="EMBL" id="FPBF01000009">
    <property type="protein sequence ID" value="SFU17385.1"/>
    <property type="molecule type" value="Genomic_DNA"/>
</dbReference>
<protein>
    <recommendedName>
        <fullName evidence="3">DUF4374 domain-containing protein</fullName>
    </recommendedName>
</protein>
<dbReference type="Proteomes" id="UP000199673">
    <property type="component" value="Unassembled WGS sequence"/>
</dbReference>
<proteinExistence type="predicted"/>
<sequence>MKNLFQFLFVLLLFSCSKEKEPIQGKLEDFISGEMSFERDSETGFMGFLGTVDYQSKEAAYTESMGAFNYYSPTTERKIGSFEIPAEGPMSLKGRVHISKSFDENTVVATNTLGYTNVYKADSLFSSFQLDMSDLASNTFFSFPMSGNALHQIAPGQYEITFNPFDFMAHRMGKNGFDLAFSSWIVKFDEEGNWLCKTDFKAPYDESYANSSQASSMVRMVENGNSWGMFAYSDSLYQIKDCKVVKRIKLSAVSPITYFPDKYEGDKNKGSWERPEDGAINYRLVHDQPSGMFVRLTQIKERRPDPDVKDPHKRMYSDEKTFLLLIYDSEWNLRAELEVTYPSGTRFENLLSTSEGLFINKPEQASEDEYEFYKIDLTQFAD</sequence>
<dbReference type="AlphaFoldDB" id="A0A1I7E0F8"/>
<name>A0A1I7E0F8_9BACT</name>
<reference evidence="2" key="1">
    <citation type="submission" date="2016-10" db="EMBL/GenBank/DDBJ databases">
        <authorList>
            <person name="Varghese N."/>
            <person name="Submissions S."/>
        </authorList>
    </citation>
    <scope>NUCLEOTIDE SEQUENCE [LARGE SCALE GENOMIC DNA]</scope>
    <source>
        <strain evidence="2">DSM 23445</strain>
    </source>
</reference>
<accession>A0A1I7E0F8</accession>
<dbReference type="OrthoDB" id="819235at2"/>
<evidence type="ECO:0000313" key="2">
    <source>
        <dbReference type="Proteomes" id="UP000199673"/>
    </source>
</evidence>
<organism evidence="1 2">
    <name type="scientific">Algoriphagus locisalis</name>
    <dbReference type="NCBI Taxonomy" id="305507"/>
    <lineage>
        <taxon>Bacteria</taxon>
        <taxon>Pseudomonadati</taxon>
        <taxon>Bacteroidota</taxon>
        <taxon>Cytophagia</taxon>
        <taxon>Cytophagales</taxon>
        <taxon>Cyclobacteriaceae</taxon>
        <taxon>Algoriphagus</taxon>
    </lineage>
</organism>
<evidence type="ECO:0000313" key="1">
    <source>
        <dbReference type="EMBL" id="SFU17385.1"/>
    </source>
</evidence>
<dbReference type="PROSITE" id="PS51257">
    <property type="entry name" value="PROKAR_LIPOPROTEIN"/>
    <property type="match status" value="1"/>
</dbReference>
<keyword evidence="2" id="KW-1185">Reference proteome</keyword>
<evidence type="ECO:0008006" key="3">
    <source>
        <dbReference type="Google" id="ProtNLM"/>
    </source>
</evidence>
<dbReference type="RefSeq" id="WP_091697694.1">
    <property type="nucleotide sequence ID" value="NZ_FPBF01000009.1"/>
</dbReference>